<proteinExistence type="predicted"/>
<keyword evidence="1" id="KW-0732">Signal</keyword>
<dbReference type="RefSeq" id="WP_147029703.1">
    <property type="nucleotide sequence ID" value="NZ_CP042436.1"/>
</dbReference>
<organism evidence="2 3">
    <name type="scientific">Mucilaginibacter ginsenosidivorans</name>
    <dbReference type="NCBI Taxonomy" id="398053"/>
    <lineage>
        <taxon>Bacteria</taxon>
        <taxon>Pseudomonadati</taxon>
        <taxon>Bacteroidota</taxon>
        <taxon>Sphingobacteriia</taxon>
        <taxon>Sphingobacteriales</taxon>
        <taxon>Sphingobacteriaceae</taxon>
        <taxon>Mucilaginibacter</taxon>
    </lineage>
</organism>
<evidence type="ECO:0000313" key="2">
    <source>
        <dbReference type="EMBL" id="QEC61124.1"/>
    </source>
</evidence>
<dbReference type="Proteomes" id="UP000321479">
    <property type="component" value="Chromosome"/>
</dbReference>
<name>A0A5B8UQ43_9SPHI</name>
<protein>
    <recommendedName>
        <fullName evidence="4">Outer membrane beta-barrel protein</fullName>
    </recommendedName>
</protein>
<accession>A0A5B8UQ43</accession>
<feature type="signal peptide" evidence="1">
    <location>
        <begin position="1"/>
        <end position="20"/>
    </location>
</feature>
<reference evidence="2 3" key="1">
    <citation type="journal article" date="2017" name="Curr. Microbiol.">
        <title>Mucilaginibacter ginsenosidivorans sp. nov., Isolated from Soil of Ginseng Field.</title>
        <authorList>
            <person name="Kim M.M."/>
            <person name="Siddiqi M.Z."/>
            <person name="Im W.T."/>
        </authorList>
    </citation>
    <scope>NUCLEOTIDE SEQUENCE [LARGE SCALE GENOMIC DNA]</scope>
    <source>
        <strain evidence="2 3">Gsoil 3017</strain>
    </source>
</reference>
<feature type="chain" id="PRO_5022665646" description="Outer membrane beta-barrel protein" evidence="1">
    <location>
        <begin position="21"/>
        <end position="271"/>
    </location>
</feature>
<evidence type="ECO:0000313" key="3">
    <source>
        <dbReference type="Proteomes" id="UP000321479"/>
    </source>
</evidence>
<dbReference type="AlphaFoldDB" id="A0A5B8UQ43"/>
<dbReference type="EMBL" id="CP042436">
    <property type="protein sequence ID" value="QEC61124.1"/>
    <property type="molecule type" value="Genomic_DNA"/>
</dbReference>
<sequence length="271" mass="29837">MKNFIYAILLVICSATGSYAQDNNKLQLSLGYSHGSFSNFSGNNYKVNSNIYDQTFNDTMGKKKSAQLNGFDLSGAYRLSRHLAAKTAFGWYTGSTINGVPGGSYGRDNATKPTFVLVIPNFSDHGKQSYVSVMAGIEYRDFQSLHKLNPFAHLMVGAGFEGSSYDLAGTSHASIYQTDKLKVRQTTLNIDAGAGLDLKLNKNFNLRVIQLDFVPTFPDKKNIQHQGDLRGPFQTSSSPDEQLYVLQTVTTNSTFQANFRFGIGVVFTPNL</sequence>
<keyword evidence="3" id="KW-1185">Reference proteome</keyword>
<evidence type="ECO:0000256" key="1">
    <source>
        <dbReference type="SAM" id="SignalP"/>
    </source>
</evidence>
<dbReference type="KEGG" id="mgin:FRZ54_00520"/>
<gene>
    <name evidence="2" type="ORF">FRZ54_00520</name>
</gene>
<evidence type="ECO:0008006" key="4">
    <source>
        <dbReference type="Google" id="ProtNLM"/>
    </source>
</evidence>